<evidence type="ECO:0000256" key="1">
    <source>
        <dbReference type="ARBA" id="ARBA00010749"/>
    </source>
</evidence>
<dbReference type="InterPro" id="IPR013783">
    <property type="entry name" value="Ig-like_fold"/>
</dbReference>
<dbReference type="SMART" id="SM00326">
    <property type="entry name" value="SH3"/>
    <property type="match status" value="1"/>
</dbReference>
<organism evidence="8 9">
    <name type="scientific">Romanomermis culicivorax</name>
    <name type="common">Nematode worm</name>
    <dbReference type="NCBI Taxonomy" id="13658"/>
    <lineage>
        <taxon>Eukaryota</taxon>
        <taxon>Metazoa</taxon>
        <taxon>Ecdysozoa</taxon>
        <taxon>Nematoda</taxon>
        <taxon>Enoplea</taxon>
        <taxon>Dorylaimia</taxon>
        <taxon>Mermithida</taxon>
        <taxon>Mermithoidea</taxon>
        <taxon>Mermithidae</taxon>
        <taxon>Romanomermis</taxon>
    </lineage>
</organism>
<keyword evidence="3" id="KW-0677">Repeat</keyword>
<dbReference type="SUPFAM" id="SSF50044">
    <property type="entry name" value="SH3-domain"/>
    <property type="match status" value="1"/>
</dbReference>
<evidence type="ECO:0000256" key="4">
    <source>
        <dbReference type="PROSITE-ProRule" id="PRU00192"/>
    </source>
</evidence>
<dbReference type="InterPro" id="IPR057884">
    <property type="entry name" value="FN3_RIM-BP1/2/3"/>
</dbReference>
<dbReference type="InterPro" id="IPR003961">
    <property type="entry name" value="FN3_dom"/>
</dbReference>
<dbReference type="Pfam" id="PF14604">
    <property type="entry name" value="SH3_9"/>
    <property type="match status" value="1"/>
</dbReference>
<dbReference type="InterPro" id="IPR040325">
    <property type="entry name" value="RIMBP1/2/3"/>
</dbReference>
<dbReference type="PANTHER" id="PTHR14234">
    <property type="entry name" value="RIM BINDING PROTEIN-RELATED"/>
    <property type="match status" value="1"/>
</dbReference>
<evidence type="ECO:0000259" key="6">
    <source>
        <dbReference type="PROSITE" id="PS50002"/>
    </source>
</evidence>
<proteinExistence type="inferred from homology"/>
<dbReference type="Gene3D" id="2.30.30.40">
    <property type="entry name" value="SH3 Domains"/>
    <property type="match status" value="1"/>
</dbReference>
<dbReference type="SMART" id="SM00060">
    <property type="entry name" value="FN3"/>
    <property type="match status" value="1"/>
</dbReference>
<name>A0A915IUY9_ROMCU</name>
<dbReference type="GO" id="GO:0007274">
    <property type="term" value="P:neuromuscular synaptic transmission"/>
    <property type="evidence" value="ECO:0007669"/>
    <property type="project" value="TreeGrafter"/>
</dbReference>
<protein>
    <submittedName>
        <fullName evidence="9">Uncharacterized protein</fullName>
    </submittedName>
</protein>
<evidence type="ECO:0000256" key="5">
    <source>
        <dbReference type="SAM" id="MobiDB-lite"/>
    </source>
</evidence>
<dbReference type="PROSITE" id="PS50002">
    <property type="entry name" value="SH3"/>
    <property type="match status" value="1"/>
</dbReference>
<dbReference type="Pfam" id="PF25523">
    <property type="entry name" value="Ig_RIMBP2"/>
    <property type="match status" value="1"/>
</dbReference>
<comment type="similarity">
    <text evidence="1">Belongs to the RIMBP family.</text>
</comment>
<accession>A0A915IUY9</accession>
<dbReference type="Proteomes" id="UP000887565">
    <property type="component" value="Unplaced"/>
</dbReference>
<dbReference type="InterPro" id="IPR036028">
    <property type="entry name" value="SH3-like_dom_sf"/>
</dbReference>
<dbReference type="Gene3D" id="2.60.40.10">
    <property type="entry name" value="Immunoglobulins"/>
    <property type="match status" value="1"/>
</dbReference>
<dbReference type="CDD" id="cd00063">
    <property type="entry name" value="FN3"/>
    <property type="match status" value="1"/>
</dbReference>
<evidence type="ECO:0000256" key="3">
    <source>
        <dbReference type="ARBA" id="ARBA00022737"/>
    </source>
</evidence>
<dbReference type="InterPro" id="IPR036116">
    <property type="entry name" value="FN3_sf"/>
</dbReference>
<dbReference type="InterPro" id="IPR001452">
    <property type="entry name" value="SH3_domain"/>
</dbReference>
<feature type="region of interest" description="Disordered" evidence="5">
    <location>
        <begin position="386"/>
        <end position="413"/>
    </location>
</feature>
<reference evidence="9" key="1">
    <citation type="submission" date="2022-11" db="UniProtKB">
        <authorList>
            <consortium name="WormBaseParasite"/>
        </authorList>
    </citation>
    <scope>IDENTIFICATION</scope>
</reference>
<sequence length="585" mass="65458">MLKKYYLADRICWLRYLLAEHIVWPNSDINSLLAESTAFRPTDRFGQTVHSANRFTTNFSTPFGQPVRSAYWEVYKNSYIVIRPNGTFGHLELLFNEKSWSFLDNSSAHNNIYDHDRHQNILLDANHNRIIRISSNLKPHLHIVSQLPYSYDRRRIQIQGSTSGELPSYKSDKIVLSPAPSSTNNNNYSPAASFVGSKAANFFPPQKSPISGKNFGVSISYSPASFSKLDRKIQTSPSTKLSVQGARGAAQGSFLHGNNPSHQGYVRTEVEDLTHQGAVKQQPLSQKKISSKSELSHWVATRPGCRLARAKYNYKPLRDSPNDNPELELCLQPGDYVILFGEMDEDYFYHGELYNGQQGLVPSNYIEIVPEDELAISVSRIKSSMRALPKPQDNPPSKMQNKGNKDNIGGMDPTKFRRTATTSILSDLQASSNIVQLSRRDFKNRSLSALTLPDSSCPYPSVDVSGVSVFEVRQPDNVRVPCPRDLLVERQLAKSILISWSPPQNPLIPVTHYHVCVDGTVKSVIPGSSKTKALIEDVDCLKEHRISVRAVTDQGHSCDPSCTVTSFPNVLKRAPWQSALKTDKN</sequence>
<feature type="domain" description="Fibronectin type-III" evidence="7">
    <location>
        <begin position="482"/>
        <end position="569"/>
    </location>
</feature>
<dbReference type="SUPFAM" id="SSF49265">
    <property type="entry name" value="Fibronectin type III"/>
    <property type="match status" value="1"/>
</dbReference>
<keyword evidence="2 4" id="KW-0728">SH3 domain</keyword>
<dbReference type="PROSITE" id="PS50853">
    <property type="entry name" value="FN3"/>
    <property type="match status" value="1"/>
</dbReference>
<evidence type="ECO:0000259" key="7">
    <source>
        <dbReference type="PROSITE" id="PS50853"/>
    </source>
</evidence>
<dbReference type="PANTHER" id="PTHR14234:SF19">
    <property type="entry name" value="RIM-BINDING PROTEIN, ISOFORM F"/>
    <property type="match status" value="1"/>
</dbReference>
<dbReference type="AlphaFoldDB" id="A0A915IUY9"/>
<dbReference type="WBParaSite" id="nRc.2.0.1.t17883-RA">
    <property type="protein sequence ID" value="nRc.2.0.1.t17883-RA"/>
    <property type="gene ID" value="nRc.2.0.1.g17883"/>
</dbReference>
<evidence type="ECO:0000313" key="9">
    <source>
        <dbReference type="WBParaSite" id="nRc.2.0.1.t17883-RA"/>
    </source>
</evidence>
<dbReference type="GO" id="GO:0045202">
    <property type="term" value="C:synapse"/>
    <property type="evidence" value="ECO:0007669"/>
    <property type="project" value="GOC"/>
</dbReference>
<feature type="domain" description="SH3" evidence="6">
    <location>
        <begin position="303"/>
        <end position="371"/>
    </location>
</feature>
<evidence type="ECO:0000256" key="2">
    <source>
        <dbReference type="ARBA" id="ARBA00022443"/>
    </source>
</evidence>
<evidence type="ECO:0000313" key="8">
    <source>
        <dbReference type="Proteomes" id="UP000887565"/>
    </source>
</evidence>
<keyword evidence="8" id="KW-1185">Reference proteome</keyword>